<gene>
    <name evidence="1" type="ORF">HR08_07015</name>
</gene>
<name>A0A0A2F532_9PORP</name>
<dbReference type="Proteomes" id="UP000030130">
    <property type="component" value="Unassembled WGS sequence"/>
</dbReference>
<organism evidence="1 2">
    <name type="scientific">Porphyromonas gulae</name>
    <dbReference type="NCBI Taxonomy" id="111105"/>
    <lineage>
        <taxon>Bacteria</taxon>
        <taxon>Pseudomonadati</taxon>
        <taxon>Bacteroidota</taxon>
        <taxon>Bacteroidia</taxon>
        <taxon>Bacteroidales</taxon>
        <taxon>Porphyromonadaceae</taxon>
        <taxon>Porphyromonas</taxon>
    </lineage>
</organism>
<dbReference type="EMBL" id="JRAI01000060">
    <property type="protein sequence ID" value="KGN85157.1"/>
    <property type="molecule type" value="Genomic_DNA"/>
</dbReference>
<evidence type="ECO:0000313" key="2">
    <source>
        <dbReference type="Proteomes" id="UP000030130"/>
    </source>
</evidence>
<protein>
    <recommendedName>
        <fullName evidence="3">Guanylate cyclase domain-containing protein</fullName>
    </recommendedName>
</protein>
<accession>A0A0A2F532</accession>
<sequence length="250" mass="29212">MWAKDRDRLILYADIMGFKELVRTNSHEMVKKQLMKFKNKWKEKWEVLLGGDNIRFVQYSDSILIVENEVNEEGLDRISLAAQNLMKVAMESGFALKGCIAYGMLTFDEENELYFGQPLIDSYLLHDELYYYGIVVHNSAERLIKKYNRVFKKNDIEKGNHPYIYSPISLKRGSSRHCHLAWNLLSSGSILPIDITRTCEMWLEEIEENVSGAPRIYVDNTRKILNNDKELFEKEKISNSGDKNIEFPIK</sequence>
<comment type="caution">
    <text evidence="1">The sequence shown here is derived from an EMBL/GenBank/DDBJ whole genome shotgun (WGS) entry which is preliminary data.</text>
</comment>
<proteinExistence type="predicted"/>
<dbReference type="AlphaFoldDB" id="A0A0A2F532"/>
<evidence type="ECO:0008006" key="3">
    <source>
        <dbReference type="Google" id="ProtNLM"/>
    </source>
</evidence>
<evidence type="ECO:0000313" key="1">
    <source>
        <dbReference type="EMBL" id="KGN85157.1"/>
    </source>
</evidence>
<reference evidence="1 2" key="1">
    <citation type="submission" date="2014-08" db="EMBL/GenBank/DDBJ databases">
        <title>Porphyromonas gulae strain:COT-052_OH1451 Genome sequencing.</title>
        <authorList>
            <person name="Wallis C."/>
            <person name="Deusch O."/>
            <person name="O'Flynn C."/>
            <person name="Davis I."/>
            <person name="Jospin G."/>
            <person name="Darling A.E."/>
            <person name="Coil D.A."/>
            <person name="Alexiev A."/>
            <person name="Horsfall A."/>
            <person name="Kirkwood N."/>
            <person name="Harris S."/>
            <person name="Eisen J.A."/>
        </authorList>
    </citation>
    <scope>NUCLEOTIDE SEQUENCE [LARGE SCALE GENOMIC DNA]</scope>
    <source>
        <strain evidence="2">COT-052 OH1451</strain>
    </source>
</reference>